<evidence type="ECO:0000313" key="8">
    <source>
        <dbReference type="Proteomes" id="UP001597023"/>
    </source>
</evidence>
<name>A0ABW2W4E1_9ACTN</name>
<evidence type="ECO:0000313" key="7">
    <source>
        <dbReference type="EMBL" id="MFD0319198.1"/>
    </source>
</evidence>
<keyword evidence="2 4" id="KW-0238">DNA-binding</keyword>
<feature type="DNA-binding region" description="H-T-H motif" evidence="4">
    <location>
        <begin position="31"/>
        <end position="50"/>
    </location>
</feature>
<dbReference type="RefSeq" id="WP_381604218.1">
    <property type="nucleotide sequence ID" value="NZ_JBHTEB010000001.1"/>
</dbReference>
<dbReference type="PANTHER" id="PTHR30055">
    <property type="entry name" value="HTH-TYPE TRANSCRIPTIONAL REGULATOR RUTR"/>
    <property type="match status" value="1"/>
</dbReference>
<evidence type="ECO:0000259" key="5">
    <source>
        <dbReference type="PROSITE" id="PS50977"/>
    </source>
</evidence>
<comment type="caution">
    <text evidence="6">The sequence shown here is derived from an EMBL/GenBank/DDBJ whole genome shotgun (WGS) entry which is preliminary data.</text>
</comment>
<dbReference type="SUPFAM" id="SSF46689">
    <property type="entry name" value="Homeodomain-like"/>
    <property type="match status" value="1"/>
</dbReference>
<dbReference type="Pfam" id="PF00440">
    <property type="entry name" value="TetR_N"/>
    <property type="match status" value="1"/>
</dbReference>
<dbReference type="EMBL" id="JBHTEB010000001">
    <property type="protein sequence ID" value="MFD0319198.1"/>
    <property type="molecule type" value="Genomic_DNA"/>
</dbReference>
<dbReference type="PRINTS" id="PR00455">
    <property type="entry name" value="HTHTETR"/>
</dbReference>
<proteinExistence type="predicted"/>
<evidence type="ECO:0000256" key="4">
    <source>
        <dbReference type="PROSITE-ProRule" id="PRU00335"/>
    </source>
</evidence>
<reference evidence="6" key="1">
    <citation type="journal article" date="2014" name="Int. J. Syst. Evol. Microbiol.">
        <title>Complete genome of a new Firmicutes species belonging to the dominant human colonic microbiota ('Ruminococcus bicirculans') reveals two chromosomes and a selective capacity to utilize plant glucans.</title>
        <authorList>
            <consortium name="NISC Comparative Sequencing Program"/>
            <person name="Wegmann U."/>
            <person name="Louis P."/>
            <person name="Goesmann A."/>
            <person name="Henrissat B."/>
            <person name="Duncan S.H."/>
            <person name="Flint H.J."/>
        </authorList>
    </citation>
    <scope>NUCLEOTIDE SEQUENCE</scope>
    <source>
        <strain evidence="6">CGMCC 4.7400</strain>
    </source>
</reference>
<reference evidence="8" key="2">
    <citation type="journal article" date="2019" name="Int. J. Syst. Evol. Microbiol.">
        <title>The Global Catalogue of Microorganisms (GCM) 10K type strain sequencing project: providing services to taxonomists for standard genome sequencing and annotation.</title>
        <authorList>
            <consortium name="The Broad Institute Genomics Platform"/>
            <consortium name="The Broad Institute Genome Sequencing Center for Infectious Disease"/>
            <person name="Wu L."/>
            <person name="Ma J."/>
        </authorList>
    </citation>
    <scope>NUCLEOTIDE SEQUENCE [LARGE SCALE GENOMIC DNA]</scope>
    <source>
        <strain evidence="8">CGMCC 4.7400</strain>
    </source>
</reference>
<dbReference type="PROSITE" id="PS50977">
    <property type="entry name" value="HTH_TETR_2"/>
    <property type="match status" value="1"/>
</dbReference>
<sequence length="215" mass="23264">MVTQERAARTRRSLIRAAAEVFAEVGFVPASLGVISKRAGVSNGALHFHFANKNSLAEAVEAEAAETVRRVTEAVRARQGDPLQSVVDATHELMGYLAQDVVVRGGFGLAGDIGRRAESPLRREWQRWVEESLRRAERSGVLARDVSWADAARVIVAATVGLEVLGGADASWLSRQNVTRFWELLLPRLADRPRVSALVSSGSAQLSAPPGRHPV</sequence>
<gene>
    <name evidence="6" type="ORF">ACFQZ6_00100</name>
    <name evidence="7" type="ORF">ACFQZ6_34275</name>
</gene>
<dbReference type="Gene3D" id="1.10.357.10">
    <property type="entry name" value="Tetracycline Repressor, domain 2"/>
    <property type="match status" value="1"/>
</dbReference>
<dbReference type="SUPFAM" id="SSF48498">
    <property type="entry name" value="Tetracyclin repressor-like, C-terminal domain"/>
    <property type="match status" value="1"/>
</dbReference>
<dbReference type="InterPro" id="IPR036271">
    <property type="entry name" value="Tet_transcr_reg_TetR-rel_C_sf"/>
</dbReference>
<evidence type="ECO:0000256" key="2">
    <source>
        <dbReference type="ARBA" id="ARBA00023125"/>
    </source>
</evidence>
<dbReference type="NCBIfam" id="NF041196">
    <property type="entry name" value="ScbR_bind_reg"/>
    <property type="match status" value="1"/>
</dbReference>
<dbReference type="EMBL" id="JBHTEB010000001">
    <property type="protein sequence ID" value="MFD0312666.1"/>
    <property type="molecule type" value="Genomic_DNA"/>
</dbReference>
<keyword evidence="8" id="KW-1185">Reference proteome</keyword>
<dbReference type="PROSITE" id="PS01081">
    <property type="entry name" value="HTH_TETR_1"/>
    <property type="match status" value="1"/>
</dbReference>
<evidence type="ECO:0000256" key="3">
    <source>
        <dbReference type="ARBA" id="ARBA00023163"/>
    </source>
</evidence>
<organism evidence="6 8">
    <name type="scientific">Streptomyces flavalbus</name>
    <dbReference type="NCBI Taxonomy" id="2665155"/>
    <lineage>
        <taxon>Bacteria</taxon>
        <taxon>Bacillati</taxon>
        <taxon>Actinomycetota</taxon>
        <taxon>Actinomycetes</taxon>
        <taxon>Kitasatosporales</taxon>
        <taxon>Streptomycetaceae</taxon>
        <taxon>Streptomyces</taxon>
    </lineage>
</organism>
<evidence type="ECO:0000256" key="1">
    <source>
        <dbReference type="ARBA" id="ARBA00023015"/>
    </source>
</evidence>
<protein>
    <submittedName>
        <fullName evidence="6">ScbR family autoregulator-binding transcription factor</fullName>
    </submittedName>
</protein>
<dbReference type="PANTHER" id="PTHR30055:SF234">
    <property type="entry name" value="HTH-TYPE TRANSCRIPTIONAL REGULATOR BETI"/>
    <property type="match status" value="1"/>
</dbReference>
<dbReference type="InterPro" id="IPR001647">
    <property type="entry name" value="HTH_TetR"/>
</dbReference>
<evidence type="ECO:0000313" key="6">
    <source>
        <dbReference type="EMBL" id="MFD0312666.1"/>
    </source>
</evidence>
<dbReference type="InterPro" id="IPR023772">
    <property type="entry name" value="DNA-bd_HTH_TetR-type_CS"/>
</dbReference>
<reference evidence="6" key="3">
    <citation type="submission" date="2024-09" db="EMBL/GenBank/DDBJ databases">
        <authorList>
            <person name="Sun Q."/>
            <person name="Mori K."/>
        </authorList>
    </citation>
    <scope>NUCLEOTIDE SEQUENCE</scope>
    <source>
        <strain evidence="6">CGMCC 4.7400</strain>
    </source>
</reference>
<keyword evidence="3" id="KW-0804">Transcription</keyword>
<dbReference type="InterPro" id="IPR047923">
    <property type="entry name" value="ArpA-like"/>
</dbReference>
<dbReference type="InterPro" id="IPR050109">
    <property type="entry name" value="HTH-type_TetR-like_transc_reg"/>
</dbReference>
<dbReference type="InterPro" id="IPR009057">
    <property type="entry name" value="Homeodomain-like_sf"/>
</dbReference>
<dbReference type="Proteomes" id="UP001597023">
    <property type="component" value="Unassembled WGS sequence"/>
</dbReference>
<feature type="domain" description="HTH tetR-type" evidence="5">
    <location>
        <begin position="8"/>
        <end position="68"/>
    </location>
</feature>
<keyword evidence="1" id="KW-0805">Transcription regulation</keyword>
<accession>A0ABW2W4E1</accession>